<dbReference type="InterPro" id="IPR050955">
    <property type="entry name" value="Plant_Biomass_Hydrol_Est"/>
</dbReference>
<reference evidence="4 5" key="1">
    <citation type="submission" date="2011-12" db="EMBL/GenBank/DDBJ databases">
        <title>Complete sequence of Mycobacterium rhodesiae NBB3.</title>
        <authorList>
            <consortium name="US DOE Joint Genome Institute"/>
            <person name="Lucas S."/>
            <person name="Han J."/>
            <person name="Lapidus A."/>
            <person name="Cheng J.-F."/>
            <person name="Goodwin L."/>
            <person name="Pitluck S."/>
            <person name="Peters L."/>
            <person name="Mikhailova N."/>
            <person name="Gu W."/>
            <person name="Detter J.C."/>
            <person name="Han C."/>
            <person name="Tapia R."/>
            <person name="Land M."/>
            <person name="Hauser L."/>
            <person name="Kyrpides N."/>
            <person name="Ivanova N."/>
            <person name="Pagani I."/>
            <person name="Mattes T."/>
            <person name="Holmes A."/>
            <person name="Rutledge P."/>
            <person name="Paulsen I."/>
            <person name="Coleman N."/>
            <person name="Woyke T."/>
        </authorList>
    </citation>
    <scope>NUCLEOTIDE SEQUENCE [LARGE SCALE GENOMIC DNA]</scope>
    <source>
        <strain evidence="4 5">NBB3</strain>
    </source>
</reference>
<dbReference type="PATRIC" id="fig|710685.3.peg.6320"/>
<dbReference type="Gene3D" id="3.40.50.1820">
    <property type="entry name" value="alpha/beta hydrolase"/>
    <property type="match status" value="1"/>
</dbReference>
<organism evidence="4 5">
    <name type="scientific">Mycolicibacterium rhodesiae (strain NBB3)</name>
    <name type="common">Mycobacterium rhodesiae</name>
    <dbReference type="NCBI Taxonomy" id="710685"/>
    <lineage>
        <taxon>Bacteria</taxon>
        <taxon>Bacillati</taxon>
        <taxon>Actinomycetota</taxon>
        <taxon>Actinomycetes</taxon>
        <taxon>Mycobacteriales</taxon>
        <taxon>Mycobacteriaceae</taxon>
        <taxon>Mycolicibacterium</taxon>
    </lineage>
</organism>
<dbReference type="SUPFAM" id="SSF53474">
    <property type="entry name" value="alpha/beta-Hydrolases"/>
    <property type="match status" value="1"/>
</dbReference>
<dbReference type="Pfam" id="PF10503">
    <property type="entry name" value="Esterase_PHB"/>
    <property type="match status" value="1"/>
</dbReference>
<proteinExistence type="predicted"/>
<dbReference type="GO" id="GO:0005576">
    <property type="term" value="C:extracellular region"/>
    <property type="evidence" value="ECO:0007669"/>
    <property type="project" value="InterPro"/>
</dbReference>
<protein>
    <submittedName>
        <fullName evidence="4">Poly(3-hydroxybutyrate) depolymerase</fullName>
    </submittedName>
</protein>
<name>G8RVY2_MYCRN</name>
<dbReference type="Proteomes" id="UP000005442">
    <property type="component" value="Chromosome"/>
</dbReference>
<dbReference type="eggNOG" id="COG3509">
    <property type="taxonomic scope" value="Bacteria"/>
</dbReference>
<dbReference type="STRING" id="710685.MycrhN_6293"/>
<feature type="signal peptide" evidence="3">
    <location>
        <begin position="1"/>
        <end position="33"/>
    </location>
</feature>
<evidence type="ECO:0000313" key="5">
    <source>
        <dbReference type="Proteomes" id="UP000005442"/>
    </source>
</evidence>
<dbReference type="KEGG" id="mrh:MycrhN_6293"/>
<evidence type="ECO:0000256" key="2">
    <source>
        <dbReference type="ARBA" id="ARBA00022801"/>
    </source>
</evidence>
<accession>G8RVY2</accession>
<dbReference type="AlphaFoldDB" id="G8RVY2"/>
<keyword evidence="2" id="KW-0378">Hydrolase</keyword>
<keyword evidence="1 3" id="KW-0732">Signal</keyword>
<sequence length="291" mass="29765">MSRPGVVNVQVVGRTTVLMVLLLAFLSFSGAHAAAVPAGDFPDGMRFGGLQRTYLVHVPPGLEQPAGLVINLHGAGMTGGAQAAMTNYNAVADQHGFVVAYPEGIDLSWADGRGAAVPDRQGVDDVGFLVAIADRLTKDFGIDPGRVFATGMSAGAFMANRLACSRADVFSAVATVAGTLGSAFPCNPSQPVSVLSIHGTADNVVPFNGGPMVGRGGPSDIVSAPALAQEWRELDGCPAPVEDSPAPSIRRFTAAGCVGGTEVSFVQIDGGGHTWMDASNASGQFFATHGR</sequence>
<evidence type="ECO:0000256" key="1">
    <source>
        <dbReference type="ARBA" id="ARBA00022729"/>
    </source>
</evidence>
<gene>
    <name evidence="4" type="ordered locus">MycrhN_6293</name>
</gene>
<dbReference type="OrthoDB" id="9767239at2"/>
<dbReference type="PANTHER" id="PTHR43037:SF1">
    <property type="entry name" value="BLL1128 PROTEIN"/>
    <property type="match status" value="1"/>
</dbReference>
<dbReference type="PANTHER" id="PTHR43037">
    <property type="entry name" value="UNNAMED PRODUCT-RELATED"/>
    <property type="match status" value="1"/>
</dbReference>
<keyword evidence="5" id="KW-1185">Reference proteome</keyword>
<dbReference type="EMBL" id="CP003169">
    <property type="protein sequence ID" value="AEV76751.1"/>
    <property type="molecule type" value="Genomic_DNA"/>
</dbReference>
<dbReference type="RefSeq" id="WP_014214488.1">
    <property type="nucleotide sequence ID" value="NC_016604.1"/>
</dbReference>
<dbReference type="InterPro" id="IPR029058">
    <property type="entry name" value="AB_hydrolase_fold"/>
</dbReference>
<feature type="chain" id="PRO_5003516125" evidence="3">
    <location>
        <begin position="34"/>
        <end position="291"/>
    </location>
</feature>
<evidence type="ECO:0000256" key="3">
    <source>
        <dbReference type="SAM" id="SignalP"/>
    </source>
</evidence>
<dbReference type="GO" id="GO:0016787">
    <property type="term" value="F:hydrolase activity"/>
    <property type="evidence" value="ECO:0007669"/>
    <property type="project" value="UniProtKB-KW"/>
</dbReference>
<dbReference type="InterPro" id="IPR010126">
    <property type="entry name" value="Esterase_phb"/>
</dbReference>
<dbReference type="HOGENOM" id="CLU_027551_4_0_11"/>
<evidence type="ECO:0000313" key="4">
    <source>
        <dbReference type="EMBL" id="AEV76751.1"/>
    </source>
</evidence>